<comment type="similarity">
    <text evidence="1">Belongs to the carotenoid/retinoid oxidoreductase family. CrtN subfamily.</text>
</comment>
<sequence length="428" mass="48845">MPEQIIVIGGGLAGLSTAARLAHKGFDVKLIEKAPKLGGRAVTIPLKGFNFNFGAHAIYGRDQSVLRKYEKELGLKVDWKDFSPEKAFYDLGTYTTPVPATLEGLYKTKIMDAKNKIRFVYEVVRTLVSLERGKDGQTIGEYLQKEPKQVRDFLLTLASSNFFTNEPEKIPSPLFFQYYKRLFTTHKPVAYIGGGWQSIIDGLEQILKQNGGEVITKEKIQTAEVVDGKVVAVHGKEQSFQADLFVFCIPPSELVSLFKETGYESLFEQYTRYRANQVVVYDIGLSRRIDIPYTYIYHKEKRVFLTDISYYDHTCVPEGGQLIQAISYLNEEEIEQNIADEKIKNIEEVYDKHFPGWRDVLVTKRISKKATVQEIKCVEDQQLMPVKFYSLRNAYFAGDWCQGEGQLSELSFSSSYDVTNQILSQSFH</sequence>
<dbReference type="Pfam" id="PF01593">
    <property type="entry name" value="Amino_oxidase"/>
    <property type="match status" value="1"/>
</dbReference>
<dbReference type="AlphaFoldDB" id="A0AAV4LH61"/>
<dbReference type="SUPFAM" id="SSF51905">
    <property type="entry name" value="FAD/NAD(P)-binding domain"/>
    <property type="match status" value="1"/>
</dbReference>
<dbReference type="PANTHER" id="PTHR43734">
    <property type="entry name" value="PHYTOENE DESATURASE"/>
    <property type="match status" value="1"/>
</dbReference>
<dbReference type="EMBL" id="BOQE01000001">
    <property type="protein sequence ID" value="GIM47066.1"/>
    <property type="molecule type" value="Genomic_DNA"/>
</dbReference>
<dbReference type="Gene3D" id="3.90.660.50">
    <property type="match status" value="1"/>
</dbReference>
<evidence type="ECO:0000256" key="1">
    <source>
        <dbReference type="ARBA" id="ARBA00038322"/>
    </source>
</evidence>
<dbReference type="InterPro" id="IPR002937">
    <property type="entry name" value="Amino_oxidase"/>
</dbReference>
<keyword evidence="4" id="KW-1185">Reference proteome</keyword>
<dbReference type="Gene3D" id="3.50.50.60">
    <property type="entry name" value="FAD/NAD(P)-binding domain"/>
    <property type="match status" value="1"/>
</dbReference>
<protein>
    <submittedName>
        <fullName evidence="3">Dehydrogenase</fullName>
    </submittedName>
</protein>
<accession>A0AAV4LH61</accession>
<name>A0AAV4LH61_9BACL</name>
<organism evidence="3 4">
    <name type="scientific">Collibacillus ludicampi</name>
    <dbReference type="NCBI Taxonomy" id="2771369"/>
    <lineage>
        <taxon>Bacteria</taxon>
        <taxon>Bacillati</taxon>
        <taxon>Bacillota</taxon>
        <taxon>Bacilli</taxon>
        <taxon>Bacillales</taxon>
        <taxon>Alicyclobacillaceae</taxon>
        <taxon>Collibacillus</taxon>
    </lineage>
</organism>
<reference evidence="3" key="1">
    <citation type="journal article" date="2023" name="Int. J. Syst. Evol. Microbiol.">
        <title>Collibacillus ludicampi gen. nov., sp. nov., a new soil bacterium of the family Alicyclobacillaceae.</title>
        <authorList>
            <person name="Jojima T."/>
            <person name="Ioku Y."/>
            <person name="Fukuta Y."/>
            <person name="Shirasaka N."/>
            <person name="Matsumura Y."/>
            <person name="Mori M."/>
        </authorList>
    </citation>
    <scope>NUCLEOTIDE SEQUENCE</scope>
    <source>
        <strain evidence="3">TP075</strain>
    </source>
</reference>
<dbReference type="InterPro" id="IPR036188">
    <property type="entry name" value="FAD/NAD-bd_sf"/>
</dbReference>
<dbReference type="Proteomes" id="UP001057291">
    <property type="component" value="Unassembled WGS sequence"/>
</dbReference>
<feature type="domain" description="Amine oxidase" evidence="2">
    <location>
        <begin position="12"/>
        <end position="259"/>
    </location>
</feature>
<comment type="caution">
    <text evidence="3">The sequence shown here is derived from an EMBL/GenBank/DDBJ whole genome shotgun (WGS) entry which is preliminary data.</text>
</comment>
<evidence type="ECO:0000313" key="4">
    <source>
        <dbReference type="Proteomes" id="UP001057291"/>
    </source>
</evidence>
<evidence type="ECO:0000259" key="2">
    <source>
        <dbReference type="Pfam" id="PF01593"/>
    </source>
</evidence>
<proteinExistence type="inferred from homology"/>
<evidence type="ECO:0000313" key="3">
    <source>
        <dbReference type="EMBL" id="GIM47066.1"/>
    </source>
</evidence>
<dbReference type="RefSeq" id="WP_282200089.1">
    <property type="nucleotide sequence ID" value="NZ_BOQE01000001.1"/>
</dbReference>
<dbReference type="GO" id="GO:0016491">
    <property type="term" value="F:oxidoreductase activity"/>
    <property type="evidence" value="ECO:0007669"/>
    <property type="project" value="InterPro"/>
</dbReference>
<dbReference type="PANTHER" id="PTHR43734:SF1">
    <property type="entry name" value="PHYTOENE DESATURASE"/>
    <property type="match status" value="1"/>
</dbReference>
<gene>
    <name evidence="3" type="ORF">DNHGIG_26150</name>
</gene>